<feature type="domain" description="EamA" evidence="9">
    <location>
        <begin position="157"/>
        <end position="289"/>
    </location>
</feature>
<organism evidence="10 11">
    <name type="scientific">Agrococcus sediminis</name>
    <dbReference type="NCBI Taxonomy" id="2599924"/>
    <lineage>
        <taxon>Bacteria</taxon>
        <taxon>Bacillati</taxon>
        <taxon>Actinomycetota</taxon>
        <taxon>Actinomycetes</taxon>
        <taxon>Micrococcales</taxon>
        <taxon>Microbacteriaceae</taxon>
        <taxon>Agrococcus</taxon>
    </lineage>
</organism>
<keyword evidence="7 8" id="KW-0472">Membrane</keyword>
<dbReference type="InterPro" id="IPR000620">
    <property type="entry name" value="EamA_dom"/>
</dbReference>
<dbReference type="Pfam" id="PF00892">
    <property type="entry name" value="EamA"/>
    <property type="match status" value="2"/>
</dbReference>
<evidence type="ECO:0000256" key="8">
    <source>
        <dbReference type="SAM" id="Phobius"/>
    </source>
</evidence>
<keyword evidence="4" id="KW-1003">Cell membrane</keyword>
<keyword evidence="11" id="KW-1185">Reference proteome</keyword>
<dbReference type="PANTHER" id="PTHR22911">
    <property type="entry name" value="ACYL-MALONYL CONDENSING ENZYME-RELATED"/>
    <property type="match status" value="1"/>
</dbReference>
<dbReference type="OrthoDB" id="369870at2"/>
<evidence type="ECO:0000256" key="2">
    <source>
        <dbReference type="ARBA" id="ARBA00007362"/>
    </source>
</evidence>
<accession>A0A5M8QGA8</accession>
<evidence type="ECO:0000256" key="4">
    <source>
        <dbReference type="ARBA" id="ARBA00022475"/>
    </source>
</evidence>
<dbReference type="InterPro" id="IPR004626">
    <property type="entry name" value="RarD"/>
</dbReference>
<evidence type="ECO:0000256" key="3">
    <source>
        <dbReference type="ARBA" id="ARBA00022448"/>
    </source>
</evidence>
<keyword evidence="5 8" id="KW-0812">Transmembrane</keyword>
<protein>
    <submittedName>
        <fullName evidence="10">EamA family transporter RarD</fullName>
    </submittedName>
</protein>
<feature type="transmembrane region" description="Helical" evidence="8">
    <location>
        <begin position="215"/>
        <end position="237"/>
    </location>
</feature>
<dbReference type="Proteomes" id="UP000323221">
    <property type="component" value="Unassembled WGS sequence"/>
</dbReference>
<comment type="subcellular location">
    <subcellularLocation>
        <location evidence="1">Cell membrane</location>
        <topology evidence="1">Multi-pass membrane protein</topology>
    </subcellularLocation>
</comment>
<evidence type="ECO:0000256" key="7">
    <source>
        <dbReference type="ARBA" id="ARBA00023136"/>
    </source>
</evidence>
<dbReference type="InterPro" id="IPR037185">
    <property type="entry name" value="EmrE-like"/>
</dbReference>
<feature type="domain" description="EamA" evidence="9">
    <location>
        <begin position="11"/>
        <end position="147"/>
    </location>
</feature>
<sequence length="307" mass="32235">MGEHPGGRTRAGIWYAVFAYAFWGVVPVYLQLTKGIDGFELIGWRVIASVVVGFALVAATRGWSRLAGVLRSRRDTVSLVLAGCAVLVNWTAFFIGVLSDRVLETSLGYFLNPLVSVVLAVAFLGERLRPVQWVAVGLGALGVLVMVVGYGEVPWIGLTVALSFGVYGLIKKRVGGSVDALSGFTIETVAALPAALVMMGIAISLQGVTVGANGAAGIGGTVGLGVITAVPLLAFAAAARRISLTALAFTQYLAPIISFLFGAFVMLEPMPLERWIGFALVWASLALVSLDLLGRHARRPRPEPAAA</sequence>
<dbReference type="AlphaFoldDB" id="A0A5M8QGA8"/>
<evidence type="ECO:0000313" key="10">
    <source>
        <dbReference type="EMBL" id="KAA6435039.1"/>
    </source>
</evidence>
<evidence type="ECO:0000256" key="1">
    <source>
        <dbReference type="ARBA" id="ARBA00004651"/>
    </source>
</evidence>
<evidence type="ECO:0000256" key="6">
    <source>
        <dbReference type="ARBA" id="ARBA00022989"/>
    </source>
</evidence>
<feature type="transmembrane region" description="Helical" evidence="8">
    <location>
        <begin position="244"/>
        <end position="263"/>
    </location>
</feature>
<dbReference type="GO" id="GO:0005886">
    <property type="term" value="C:plasma membrane"/>
    <property type="evidence" value="ECO:0007669"/>
    <property type="project" value="UniProtKB-SubCell"/>
</dbReference>
<feature type="transmembrane region" description="Helical" evidence="8">
    <location>
        <begin position="131"/>
        <end position="148"/>
    </location>
</feature>
<dbReference type="NCBIfam" id="TIGR00688">
    <property type="entry name" value="rarD"/>
    <property type="match status" value="1"/>
</dbReference>
<feature type="transmembrane region" description="Helical" evidence="8">
    <location>
        <begin position="76"/>
        <end position="95"/>
    </location>
</feature>
<keyword evidence="3" id="KW-0813">Transport</keyword>
<comment type="caution">
    <text evidence="10">The sequence shown here is derived from an EMBL/GenBank/DDBJ whole genome shotgun (WGS) entry which is preliminary data.</text>
</comment>
<evidence type="ECO:0000256" key="5">
    <source>
        <dbReference type="ARBA" id="ARBA00022692"/>
    </source>
</evidence>
<feature type="transmembrane region" description="Helical" evidence="8">
    <location>
        <begin position="12"/>
        <end position="30"/>
    </location>
</feature>
<reference evidence="10 11" key="1">
    <citation type="submission" date="2019-08" db="EMBL/GenBank/DDBJ databases">
        <title>Agrococcus lahaulensis sp. nov., isolated from a cold desert of the Indian Himalayas.</title>
        <authorList>
            <person name="Qu J.H."/>
        </authorList>
    </citation>
    <scope>NUCLEOTIDE SEQUENCE [LARGE SCALE GENOMIC DNA]</scope>
    <source>
        <strain evidence="10 11">NS18</strain>
    </source>
</reference>
<feature type="transmembrane region" description="Helical" evidence="8">
    <location>
        <begin position="42"/>
        <end position="64"/>
    </location>
</feature>
<dbReference type="EMBL" id="VOIR01000012">
    <property type="protein sequence ID" value="KAA6435039.1"/>
    <property type="molecule type" value="Genomic_DNA"/>
</dbReference>
<proteinExistence type="inferred from homology"/>
<dbReference type="PANTHER" id="PTHR22911:SF137">
    <property type="entry name" value="SOLUTE CARRIER FAMILY 35 MEMBER G2-RELATED"/>
    <property type="match status" value="1"/>
</dbReference>
<comment type="similarity">
    <text evidence="2">Belongs to the EamA transporter family.</text>
</comment>
<keyword evidence="6 8" id="KW-1133">Transmembrane helix</keyword>
<feature type="transmembrane region" description="Helical" evidence="8">
    <location>
        <begin position="182"/>
        <end position="203"/>
    </location>
</feature>
<evidence type="ECO:0000259" key="9">
    <source>
        <dbReference type="Pfam" id="PF00892"/>
    </source>
</evidence>
<dbReference type="RefSeq" id="WP_146355632.1">
    <property type="nucleotide sequence ID" value="NZ_VOIR01000012.1"/>
</dbReference>
<dbReference type="SUPFAM" id="SSF103481">
    <property type="entry name" value="Multidrug resistance efflux transporter EmrE"/>
    <property type="match status" value="2"/>
</dbReference>
<feature type="transmembrane region" description="Helical" evidence="8">
    <location>
        <begin position="154"/>
        <end position="170"/>
    </location>
</feature>
<name>A0A5M8QGA8_9MICO</name>
<evidence type="ECO:0000313" key="11">
    <source>
        <dbReference type="Proteomes" id="UP000323221"/>
    </source>
</evidence>
<gene>
    <name evidence="10" type="primary">rarD</name>
    <name evidence="10" type="ORF">FQ330_04560</name>
</gene>
<feature type="transmembrane region" description="Helical" evidence="8">
    <location>
        <begin position="275"/>
        <end position="293"/>
    </location>
</feature>
<feature type="transmembrane region" description="Helical" evidence="8">
    <location>
        <begin position="107"/>
        <end position="124"/>
    </location>
</feature>